<feature type="domain" description="Dynamin-type G" evidence="7">
    <location>
        <begin position="311"/>
        <end position="543"/>
    </location>
</feature>
<evidence type="ECO:0000256" key="1">
    <source>
        <dbReference type="ARBA" id="ARBA00004413"/>
    </source>
</evidence>
<feature type="compositionally biased region" description="Basic and acidic residues" evidence="6">
    <location>
        <begin position="700"/>
        <end position="795"/>
    </location>
</feature>
<dbReference type="InterPro" id="IPR045063">
    <property type="entry name" value="Dynamin_N"/>
</dbReference>
<feature type="compositionally biased region" description="Basic and acidic residues" evidence="6">
    <location>
        <begin position="803"/>
        <end position="845"/>
    </location>
</feature>
<dbReference type="InterPro" id="IPR051943">
    <property type="entry name" value="TRAFAC_Dynamin-like_GTPase"/>
</dbReference>
<dbReference type="PANTHER" id="PTHR43681">
    <property type="entry name" value="TRANSMEMBRANE GTPASE FZO"/>
    <property type="match status" value="1"/>
</dbReference>
<keyword evidence="3" id="KW-1003">Cell membrane</keyword>
<dbReference type="AlphaFoldDB" id="A0A915PSX5"/>
<dbReference type="WBParaSite" id="sdigi.contig39.g2635.t1">
    <property type="protein sequence ID" value="sdigi.contig39.g2635.t1"/>
    <property type="gene ID" value="sdigi.contig39.g2635"/>
</dbReference>
<dbReference type="InterPro" id="IPR027417">
    <property type="entry name" value="P-loop_NTPase"/>
</dbReference>
<dbReference type="SUPFAM" id="SSF52540">
    <property type="entry name" value="P-loop containing nucleoside triphosphate hydrolases"/>
    <property type="match status" value="1"/>
</dbReference>
<dbReference type="Pfam" id="PF16880">
    <property type="entry name" value="EHD_N"/>
    <property type="match status" value="1"/>
</dbReference>
<dbReference type="GO" id="GO:0010008">
    <property type="term" value="C:endosome membrane"/>
    <property type="evidence" value="ECO:0007669"/>
    <property type="project" value="UniProtKB-SubCell"/>
</dbReference>
<protein>
    <submittedName>
        <fullName evidence="9">Dynamin-type G domain-containing protein</fullName>
    </submittedName>
</protein>
<evidence type="ECO:0000256" key="2">
    <source>
        <dbReference type="ARBA" id="ARBA00004481"/>
    </source>
</evidence>
<feature type="region of interest" description="Disordered" evidence="6">
    <location>
        <begin position="692"/>
        <end position="845"/>
    </location>
</feature>
<dbReference type="Gene3D" id="1.10.268.20">
    <property type="match status" value="1"/>
</dbReference>
<dbReference type="GO" id="GO:0005886">
    <property type="term" value="C:plasma membrane"/>
    <property type="evidence" value="ECO:0007669"/>
    <property type="project" value="UniProtKB-SubCell"/>
</dbReference>
<evidence type="ECO:0000256" key="5">
    <source>
        <dbReference type="ARBA" id="ARBA00023136"/>
    </source>
</evidence>
<dbReference type="InterPro" id="IPR031692">
    <property type="entry name" value="EHD_N"/>
</dbReference>
<feature type="region of interest" description="Disordered" evidence="6">
    <location>
        <begin position="159"/>
        <end position="213"/>
    </location>
</feature>
<dbReference type="Pfam" id="PF00350">
    <property type="entry name" value="Dynamin_N"/>
    <property type="match status" value="1"/>
</dbReference>
<evidence type="ECO:0000313" key="9">
    <source>
        <dbReference type="WBParaSite" id="sdigi.contig39.g2635.t1"/>
    </source>
</evidence>
<dbReference type="InterPro" id="IPR040990">
    <property type="entry name" value="DUF5600"/>
</dbReference>
<dbReference type="InterPro" id="IPR030381">
    <property type="entry name" value="G_DYNAMIN_dom"/>
</dbReference>
<evidence type="ECO:0000256" key="3">
    <source>
        <dbReference type="ARBA" id="ARBA00022475"/>
    </source>
</evidence>
<keyword evidence="5" id="KW-0472">Membrane</keyword>
<evidence type="ECO:0000256" key="4">
    <source>
        <dbReference type="ARBA" id="ARBA00022753"/>
    </source>
</evidence>
<evidence type="ECO:0000259" key="7">
    <source>
        <dbReference type="PROSITE" id="PS51718"/>
    </source>
</evidence>
<dbReference type="Gene3D" id="1.20.1270.60">
    <property type="entry name" value="Arfaptin homology (AH) domain/BAR domain"/>
    <property type="match status" value="1"/>
</dbReference>
<name>A0A915PSX5_9BILA</name>
<dbReference type="InterPro" id="IPR027267">
    <property type="entry name" value="AH/BAR_dom_sf"/>
</dbReference>
<dbReference type="Gene3D" id="3.40.50.300">
    <property type="entry name" value="P-loop containing nucleotide triphosphate hydrolases"/>
    <property type="match status" value="1"/>
</dbReference>
<accession>A0A915PSX5</accession>
<dbReference type="Pfam" id="PF18150">
    <property type="entry name" value="DUF5600"/>
    <property type="match status" value="1"/>
</dbReference>
<evidence type="ECO:0000313" key="8">
    <source>
        <dbReference type="Proteomes" id="UP000887581"/>
    </source>
</evidence>
<dbReference type="Proteomes" id="UP000887581">
    <property type="component" value="Unplaced"/>
</dbReference>
<sequence>MPYFVSGSFYEALQATANVCYSVAKQEREAQMEAFQRVVTPMKSWLQDDCPRLMKDIKKCYTLKDKMDRSLASAEARKTPERLTKAQEARNKHQLFFERVENEVMRYKAVHRHHMQCLKVLMFQSYQFERKAKDEFLAAFTKCEAEISAGTAALKEAHKNSITEESKKEGEKKTEKVILQKSSIKSEKPEEQKISPKEKKVEEEEKTDVQPKKVEEEVASIKVEKPEEQKTDMKLKKEEEVASIHVEKPENGSRLRKELKMCKPGERPLPDPSIVGPMEALKAAYDKKVVPSEKRYLYNEFDTPPLCDQEFLGKPTILLLGQYSVGKTSMISYLLNGNYPGADIGPEPTTDIFAHVDYSEKTQTISGITLASDKNYQFRSLSIFGDVFLNKLRATRFNAPLLKYISIIDTPGILTGDKQVENRGYDFAQVIKFLSSKVDCIFLLFDANKLDISDEYKQVIQILEGNEDKIKIILNKADWVRPRELVHVRGALMWALGKVMRCPEVPKVYIGSFWPYWSDKNVLLRDAIQEDLTAVVKEIADLPNSYHRRRINDVAKRARNVRIHSYIMDEIMRRKLFFTKTSTAPDAETQPHKLRDVYHFLARSRRIVLNDFPDPELFHMRAKKTKAKDWARIDRNLDKLLNSFIETDISPIANAAINEKECEVKFRVPKKVPLPEDYNKLVKIKKLPQFLPESSQNQSSKEEKKMSEKKNLKKDETEKLKDKRVGSRSKDKSRSQEETKKNGSGKSSKEERSGNENKKNEGVKSGKEEKKHFEGKRSAEESKQKPEEKSIRSEKGSGAQKEIQQEITDKREESSKKKHDGASEAKVQEDDARGINQKEGEDAFA</sequence>
<comment type="subcellular location">
    <subcellularLocation>
        <location evidence="1">Cell membrane</location>
        <topology evidence="1">Peripheral membrane protein</topology>
        <orientation evidence="1">Cytoplasmic side</orientation>
    </subcellularLocation>
    <subcellularLocation>
        <location evidence="2">Endosome membrane</location>
        <topology evidence="2">Peripheral membrane protein</topology>
    </subcellularLocation>
</comment>
<reference evidence="9" key="1">
    <citation type="submission" date="2022-11" db="UniProtKB">
        <authorList>
            <consortium name="WormBaseParasite"/>
        </authorList>
    </citation>
    <scope>IDENTIFICATION</scope>
</reference>
<proteinExistence type="predicted"/>
<keyword evidence="4" id="KW-0967">Endosome</keyword>
<dbReference type="PANTHER" id="PTHR43681:SF1">
    <property type="entry name" value="SARCALUMENIN"/>
    <property type="match status" value="1"/>
</dbReference>
<evidence type="ECO:0000256" key="6">
    <source>
        <dbReference type="SAM" id="MobiDB-lite"/>
    </source>
</evidence>
<dbReference type="GO" id="GO:0005525">
    <property type="term" value="F:GTP binding"/>
    <property type="evidence" value="ECO:0007669"/>
    <property type="project" value="InterPro"/>
</dbReference>
<organism evidence="8 9">
    <name type="scientific">Setaria digitata</name>
    <dbReference type="NCBI Taxonomy" id="48799"/>
    <lineage>
        <taxon>Eukaryota</taxon>
        <taxon>Metazoa</taxon>
        <taxon>Ecdysozoa</taxon>
        <taxon>Nematoda</taxon>
        <taxon>Chromadorea</taxon>
        <taxon>Rhabditida</taxon>
        <taxon>Spirurina</taxon>
        <taxon>Spiruromorpha</taxon>
        <taxon>Filarioidea</taxon>
        <taxon>Setariidae</taxon>
        <taxon>Setaria</taxon>
    </lineage>
</organism>
<dbReference type="PROSITE" id="PS51718">
    <property type="entry name" value="G_DYNAMIN_2"/>
    <property type="match status" value="1"/>
</dbReference>
<keyword evidence="8" id="KW-1185">Reference proteome</keyword>